<accession>A0A3B1CFR0</accession>
<reference evidence="3" key="1">
    <citation type="submission" date="2018-06" db="EMBL/GenBank/DDBJ databases">
        <authorList>
            <person name="Zhirakovskaya E."/>
        </authorList>
    </citation>
    <scope>NUCLEOTIDE SEQUENCE</scope>
</reference>
<gene>
    <name evidence="3" type="ORF">MNBD_NITROSPINAE01-43</name>
</gene>
<dbReference type="Gene3D" id="2.60.120.380">
    <property type="match status" value="1"/>
</dbReference>
<name>A0A3B1CFR0_9ZZZZ</name>
<dbReference type="Pfam" id="PF13517">
    <property type="entry name" value="FG-GAP_3"/>
    <property type="match status" value="3"/>
</dbReference>
<feature type="region of interest" description="Disordered" evidence="2">
    <location>
        <begin position="446"/>
        <end position="479"/>
    </location>
</feature>
<evidence type="ECO:0000256" key="2">
    <source>
        <dbReference type="SAM" id="MobiDB-lite"/>
    </source>
</evidence>
<dbReference type="InterPro" id="IPR013517">
    <property type="entry name" value="FG-GAP"/>
</dbReference>
<dbReference type="Gene3D" id="2.130.10.130">
    <property type="entry name" value="Integrin alpha, N-terminal"/>
    <property type="match status" value="1"/>
</dbReference>
<dbReference type="InterPro" id="IPR009091">
    <property type="entry name" value="RCC1/BLIP-II"/>
</dbReference>
<dbReference type="InterPro" id="IPR000408">
    <property type="entry name" value="Reg_chr_condens"/>
</dbReference>
<dbReference type="PANTHER" id="PTHR46580">
    <property type="entry name" value="SENSOR KINASE-RELATED"/>
    <property type="match status" value="1"/>
</dbReference>
<organism evidence="3">
    <name type="scientific">hydrothermal vent metagenome</name>
    <dbReference type="NCBI Taxonomy" id="652676"/>
    <lineage>
        <taxon>unclassified sequences</taxon>
        <taxon>metagenomes</taxon>
        <taxon>ecological metagenomes</taxon>
    </lineage>
</organism>
<dbReference type="AlphaFoldDB" id="A0A3B1CFR0"/>
<keyword evidence="1" id="KW-0732">Signal</keyword>
<dbReference type="SUPFAM" id="SSF69318">
    <property type="entry name" value="Integrin alpha N-terminal domain"/>
    <property type="match status" value="2"/>
</dbReference>
<evidence type="ECO:0000256" key="1">
    <source>
        <dbReference type="ARBA" id="ARBA00022729"/>
    </source>
</evidence>
<evidence type="ECO:0000313" key="3">
    <source>
        <dbReference type="EMBL" id="VAX15617.1"/>
    </source>
</evidence>
<proteinExistence type="predicted"/>
<dbReference type="PRINTS" id="PR00633">
    <property type="entry name" value="RCCNDNSATION"/>
</dbReference>
<dbReference type="PANTHER" id="PTHR46580:SF2">
    <property type="entry name" value="MAM DOMAIN-CONTAINING PROTEIN"/>
    <property type="match status" value="1"/>
</dbReference>
<feature type="compositionally biased region" description="Basic and acidic residues" evidence="2">
    <location>
        <begin position="447"/>
        <end position="461"/>
    </location>
</feature>
<protein>
    <submittedName>
        <fullName evidence="3">BNR repeat domain protein</fullName>
    </submittedName>
</protein>
<dbReference type="Gene3D" id="2.130.10.30">
    <property type="entry name" value="Regulator of chromosome condensation 1/beta-lactamase-inhibitor protein II"/>
    <property type="match status" value="1"/>
</dbReference>
<dbReference type="Pfam" id="PF00415">
    <property type="entry name" value="RCC1"/>
    <property type="match status" value="3"/>
</dbReference>
<dbReference type="PROSITE" id="PS50012">
    <property type="entry name" value="RCC1_3"/>
    <property type="match status" value="3"/>
</dbReference>
<sequence>MILARITFVIFLIGTLLPTVSLAALTQPKIAVGISHNVVVQSDGTIRTWGSNDLGQLGDGSNADKGFPVAVPGLSNVLAVTGGAYYTVALLADGTVWTWGDNSKGQLGNGTTVNSNVPVMVQGLSGITSVVAGFAHTLALAGNGVVFAWGSNSDGQIGNGNRVNSLFPVVVANISGVVELAAGNNSSYALQSDNTAWTWGANVHKAFISSDDRWVLSPYQIGSWDDKLTHPRTPIALTAPGTNGKTVYVVTGADNTLTMQADGKVLTSGMDSLSQTGATQTNTDTAQSSIVIDLSGALKVDISPGTAIAAGTRWRVDAGTWHLGGETENGVSPGDHIVEFMELGEWISPAPLNVFITEGQLTVTKAVYMPQTASLTVNVTPANATWSVDGKTWQASGATLASLPLGNYTITFSNLAEWLPLEDQSVTLGLDGAVASFAYAEIPAKLPKQDSDSDSDSKSDSDSTPDIKPVPDNDPTPDLVIVKVGTPVAGSIGNGGDSGLFSFSATAGVRYLVKVTDVDSASVKVYSFDGVTMLSKSSDSAGALLWVAPYSGVFRLDISSSDTTVTGSFKISIAERPTHVDFNGDGRSDVLWRNAKNGKTSIWLMNGTGVISDGDTTMSAGKAGNWKIKGVEDFNGDGKADILWRNKKTGKTSIWFMDGRNMISASGLTASHISAASAWNFENVGDFDGDGKGDILWRNAKSGATSIWFMDGLNIKAGSGLTSAKTPAGSAWHLKSVGDFNGDGKSDILWRHNETGLTAIWFMNGLALIEDISGFTSMHAGGGPNAWSIKGVGDFNGDGKTDVLWRHAGSGYTYIWLMDGSTVSFDSSYTSANVKHDSPWNISGVGDYNGDGKSDILWERGASGRTFVWMMNGVEIIDGSAEISTKKNCEESGVCASVKR</sequence>
<dbReference type="Gene3D" id="2.40.128.340">
    <property type="match status" value="2"/>
</dbReference>
<dbReference type="SUPFAM" id="SSF50985">
    <property type="entry name" value="RCC1/BLIP-II"/>
    <property type="match status" value="1"/>
</dbReference>
<dbReference type="InterPro" id="IPR028994">
    <property type="entry name" value="Integrin_alpha_N"/>
</dbReference>
<dbReference type="EMBL" id="UOGC01000016">
    <property type="protein sequence ID" value="VAX15617.1"/>
    <property type="molecule type" value="Genomic_DNA"/>
</dbReference>